<dbReference type="EMBL" id="GBXM01052739">
    <property type="protein sequence ID" value="JAH55838.1"/>
    <property type="molecule type" value="Transcribed_RNA"/>
</dbReference>
<feature type="compositionally biased region" description="Polar residues" evidence="1">
    <location>
        <begin position="1"/>
        <end position="10"/>
    </location>
</feature>
<name>A0A0E9UHR4_ANGAN</name>
<dbReference type="AlphaFoldDB" id="A0A0E9UHR4"/>
<proteinExistence type="predicted"/>
<reference evidence="2" key="1">
    <citation type="submission" date="2014-11" db="EMBL/GenBank/DDBJ databases">
        <authorList>
            <person name="Amaro Gonzalez C."/>
        </authorList>
    </citation>
    <scope>NUCLEOTIDE SEQUENCE</scope>
</reference>
<evidence type="ECO:0000256" key="1">
    <source>
        <dbReference type="SAM" id="MobiDB-lite"/>
    </source>
</evidence>
<organism evidence="2">
    <name type="scientific">Anguilla anguilla</name>
    <name type="common">European freshwater eel</name>
    <name type="synonym">Muraena anguilla</name>
    <dbReference type="NCBI Taxonomy" id="7936"/>
    <lineage>
        <taxon>Eukaryota</taxon>
        <taxon>Metazoa</taxon>
        <taxon>Chordata</taxon>
        <taxon>Craniata</taxon>
        <taxon>Vertebrata</taxon>
        <taxon>Euteleostomi</taxon>
        <taxon>Actinopterygii</taxon>
        <taxon>Neopterygii</taxon>
        <taxon>Teleostei</taxon>
        <taxon>Anguilliformes</taxon>
        <taxon>Anguillidae</taxon>
        <taxon>Anguilla</taxon>
    </lineage>
</organism>
<dbReference type="EMBL" id="GBXM01043311">
    <property type="protein sequence ID" value="JAH65266.1"/>
    <property type="molecule type" value="Transcribed_RNA"/>
</dbReference>
<accession>A0A0E9UHR4</accession>
<protein>
    <submittedName>
        <fullName evidence="2">Uncharacterized protein</fullName>
    </submittedName>
</protein>
<evidence type="ECO:0000313" key="2">
    <source>
        <dbReference type="EMBL" id="JAH65266.1"/>
    </source>
</evidence>
<sequence>MSRRFQQQGASPPPPGHSTLPRLHSVEGDSPQLPL</sequence>
<reference evidence="2" key="2">
    <citation type="journal article" date="2015" name="Fish Shellfish Immunol.">
        <title>Early steps in the European eel (Anguilla anguilla)-Vibrio vulnificus interaction in the gills: Role of the RtxA13 toxin.</title>
        <authorList>
            <person name="Callol A."/>
            <person name="Pajuelo D."/>
            <person name="Ebbesson L."/>
            <person name="Teles M."/>
            <person name="MacKenzie S."/>
            <person name="Amaro C."/>
        </authorList>
    </citation>
    <scope>NUCLEOTIDE SEQUENCE</scope>
</reference>
<feature type="region of interest" description="Disordered" evidence="1">
    <location>
        <begin position="1"/>
        <end position="35"/>
    </location>
</feature>